<dbReference type="AlphaFoldDB" id="A0A848LCX2"/>
<proteinExistence type="predicted"/>
<dbReference type="SUPFAM" id="SSF52200">
    <property type="entry name" value="Toll/Interleukin receptor TIR domain"/>
    <property type="match status" value="1"/>
</dbReference>
<accession>A0A848LCX2</accession>
<evidence type="ECO:0008006" key="4">
    <source>
        <dbReference type="Google" id="ProtNLM"/>
    </source>
</evidence>
<keyword evidence="1" id="KW-0812">Transmembrane</keyword>
<dbReference type="EMBL" id="JABBJJ010000082">
    <property type="protein sequence ID" value="NMO16930.1"/>
    <property type="molecule type" value="Genomic_DNA"/>
</dbReference>
<feature type="transmembrane region" description="Helical" evidence="1">
    <location>
        <begin position="53"/>
        <end position="73"/>
    </location>
</feature>
<protein>
    <recommendedName>
        <fullName evidence="4">TIR domain-containing protein</fullName>
    </recommendedName>
</protein>
<keyword evidence="3" id="KW-1185">Reference proteome</keyword>
<evidence type="ECO:0000313" key="3">
    <source>
        <dbReference type="Proteomes" id="UP000518300"/>
    </source>
</evidence>
<dbReference type="RefSeq" id="WP_169346215.1">
    <property type="nucleotide sequence ID" value="NZ_JABBJJ010000082.1"/>
</dbReference>
<comment type="caution">
    <text evidence="2">The sequence shown here is derived from an EMBL/GenBank/DDBJ whole genome shotgun (WGS) entry which is preliminary data.</text>
</comment>
<keyword evidence="1" id="KW-1133">Transmembrane helix</keyword>
<name>A0A848LCX2_9BACT</name>
<keyword evidence="1" id="KW-0472">Membrane</keyword>
<dbReference type="Proteomes" id="UP000518300">
    <property type="component" value="Unassembled WGS sequence"/>
</dbReference>
<organism evidence="2 3">
    <name type="scientific">Pyxidicoccus fallax</name>
    <dbReference type="NCBI Taxonomy" id="394095"/>
    <lineage>
        <taxon>Bacteria</taxon>
        <taxon>Pseudomonadati</taxon>
        <taxon>Myxococcota</taxon>
        <taxon>Myxococcia</taxon>
        <taxon>Myxococcales</taxon>
        <taxon>Cystobacterineae</taxon>
        <taxon>Myxococcaceae</taxon>
        <taxon>Pyxidicoccus</taxon>
    </lineage>
</organism>
<dbReference type="InterPro" id="IPR035897">
    <property type="entry name" value="Toll_tir_struct_dom_sf"/>
</dbReference>
<evidence type="ECO:0000256" key="1">
    <source>
        <dbReference type="SAM" id="Phobius"/>
    </source>
</evidence>
<evidence type="ECO:0000313" key="2">
    <source>
        <dbReference type="EMBL" id="NMO16930.1"/>
    </source>
</evidence>
<sequence>MTGKKMDMGRIFVSYRREDCAGEAGRLHDHLGNHFGPEQVFRDIDAIEIGVDFVDAINSAILLLIFLVMLSYAL</sequence>
<reference evidence="2 3" key="1">
    <citation type="submission" date="2020-04" db="EMBL/GenBank/DDBJ databases">
        <title>Draft genome of Pyxidicoccus fallax type strain.</title>
        <authorList>
            <person name="Whitworth D.E."/>
        </authorList>
    </citation>
    <scope>NUCLEOTIDE SEQUENCE [LARGE SCALE GENOMIC DNA]</scope>
    <source>
        <strain evidence="2 3">DSM 14698</strain>
    </source>
</reference>
<gene>
    <name evidence="2" type="ORF">HG543_18995</name>
</gene>
<dbReference type="Gene3D" id="3.40.50.10140">
    <property type="entry name" value="Toll/interleukin-1 receptor homology (TIR) domain"/>
    <property type="match status" value="1"/>
</dbReference>